<sequence length="206" mass="24524">MIFNAKHDKFLNLLKQISLNLKESTQFFVDFHIHQTEDLDKFSTVMKKYENKGDAYIHELIIKLNKTFITPLEREDILNLALKMDDVLDGYEEWAKRIVVYQIKESDKYMKKFADYLLEATKEIAKSMDLLSRRKFFDIQKHIIKINDFESECDCLIEDSLRHLFQTEKDPIKVIQHKELYEMLEEIADSCEDVADMLETIIMKNA</sequence>
<dbReference type="Gene3D" id="1.20.58.220">
    <property type="entry name" value="Phosphate transport system protein phou homolog 2, domain 2"/>
    <property type="match status" value="1"/>
</dbReference>
<reference evidence="2 3" key="1">
    <citation type="submission" date="2021-01" db="EMBL/GenBank/DDBJ databases">
        <title>Genomic Encyclopedia of Type Strains, Phase IV (KMG-IV): sequencing the most valuable type-strain genomes for metagenomic binning, comparative biology and taxonomic classification.</title>
        <authorList>
            <person name="Goeker M."/>
        </authorList>
    </citation>
    <scope>NUCLEOTIDE SEQUENCE [LARGE SCALE GENOMIC DNA]</scope>
    <source>
        <strain evidence="2 3">DSM 28236</strain>
    </source>
</reference>
<gene>
    <name evidence="2" type="ORF">JOD45_000178</name>
</gene>
<dbReference type="EMBL" id="JAFBER010000001">
    <property type="protein sequence ID" value="MBM7643987.1"/>
    <property type="molecule type" value="Genomic_DNA"/>
</dbReference>
<proteinExistence type="inferred from homology"/>
<dbReference type="InterPro" id="IPR038078">
    <property type="entry name" value="PhoU-like_sf"/>
</dbReference>
<dbReference type="PANTHER" id="PTHR37298:SF1">
    <property type="entry name" value="UPF0111 PROTEIN YKAA"/>
    <property type="match status" value="1"/>
</dbReference>
<keyword evidence="3" id="KW-1185">Reference proteome</keyword>
<name>A0ABS2PXE9_9BACL</name>
<accession>A0ABS2PXE9</accession>
<evidence type="ECO:0000256" key="1">
    <source>
        <dbReference type="ARBA" id="ARBA00008591"/>
    </source>
</evidence>
<evidence type="ECO:0000313" key="2">
    <source>
        <dbReference type="EMBL" id="MBM7643987.1"/>
    </source>
</evidence>
<dbReference type="Proteomes" id="UP000808914">
    <property type="component" value="Unassembled WGS sequence"/>
</dbReference>
<dbReference type="RefSeq" id="WP_205001959.1">
    <property type="nucleotide sequence ID" value="NZ_JAFBER010000001.1"/>
</dbReference>
<dbReference type="SUPFAM" id="SSF109755">
    <property type="entry name" value="PhoU-like"/>
    <property type="match status" value="1"/>
</dbReference>
<organism evidence="2 3">
    <name type="scientific">Scopulibacillus daqui</name>
    <dbReference type="NCBI Taxonomy" id="1469162"/>
    <lineage>
        <taxon>Bacteria</taxon>
        <taxon>Bacillati</taxon>
        <taxon>Bacillota</taxon>
        <taxon>Bacilli</taxon>
        <taxon>Bacillales</taxon>
        <taxon>Sporolactobacillaceae</taxon>
        <taxon>Scopulibacillus</taxon>
    </lineage>
</organism>
<comment type="similarity">
    <text evidence="1">Belongs to the UPF0111 family.</text>
</comment>
<dbReference type="InterPro" id="IPR018445">
    <property type="entry name" value="Put_Phosphate_transp_reg"/>
</dbReference>
<comment type="caution">
    <text evidence="2">The sequence shown here is derived from an EMBL/GenBank/DDBJ whole genome shotgun (WGS) entry which is preliminary data.</text>
</comment>
<dbReference type="InterPro" id="IPR052912">
    <property type="entry name" value="UPF0111_domain"/>
</dbReference>
<protein>
    <submittedName>
        <fullName evidence="2">Phosphate transport protein (TIGR00153 family)</fullName>
    </submittedName>
</protein>
<dbReference type="PANTHER" id="PTHR37298">
    <property type="entry name" value="UPF0111 PROTEIN YKAA"/>
    <property type="match status" value="1"/>
</dbReference>
<dbReference type="Pfam" id="PF01865">
    <property type="entry name" value="PhoU_div"/>
    <property type="match status" value="1"/>
</dbReference>
<evidence type="ECO:0000313" key="3">
    <source>
        <dbReference type="Proteomes" id="UP000808914"/>
    </source>
</evidence>